<feature type="signal peptide" evidence="1">
    <location>
        <begin position="1"/>
        <end position="23"/>
    </location>
</feature>
<accession>A0ABV4TSB0</accession>
<dbReference type="RefSeq" id="WP_373654998.1">
    <property type="nucleotide sequence ID" value="NZ_JBGUAW010000003.1"/>
</dbReference>
<evidence type="ECO:0000313" key="3">
    <source>
        <dbReference type="Proteomes" id="UP001575181"/>
    </source>
</evidence>
<name>A0ABV4TSB0_9GAMM</name>
<proteinExistence type="predicted"/>
<evidence type="ECO:0000313" key="2">
    <source>
        <dbReference type="EMBL" id="MFA9460214.1"/>
    </source>
</evidence>
<protein>
    <submittedName>
        <fullName evidence="2">Retropepsin-like aspartic protease</fullName>
        <ecNumber evidence="2">3.4.23.-</ecNumber>
    </submittedName>
</protein>
<evidence type="ECO:0000256" key="1">
    <source>
        <dbReference type="SAM" id="SignalP"/>
    </source>
</evidence>
<dbReference type="GO" id="GO:0016787">
    <property type="term" value="F:hydrolase activity"/>
    <property type="evidence" value="ECO:0007669"/>
    <property type="project" value="UniProtKB-KW"/>
</dbReference>
<dbReference type="EC" id="3.4.23.-" evidence="2"/>
<dbReference type="Pfam" id="PF13975">
    <property type="entry name" value="gag-asp_proteas"/>
    <property type="match status" value="1"/>
</dbReference>
<organism evidence="2 3">
    <name type="scientific">Thiohalorhabdus methylotrophus</name>
    <dbReference type="NCBI Taxonomy" id="3242694"/>
    <lineage>
        <taxon>Bacteria</taxon>
        <taxon>Pseudomonadati</taxon>
        <taxon>Pseudomonadota</taxon>
        <taxon>Gammaproteobacteria</taxon>
        <taxon>Thiohalorhabdales</taxon>
        <taxon>Thiohalorhabdaceae</taxon>
        <taxon>Thiohalorhabdus</taxon>
    </lineage>
</organism>
<dbReference type="InterPro" id="IPR021109">
    <property type="entry name" value="Peptidase_aspartic_dom_sf"/>
</dbReference>
<reference evidence="2 3" key="1">
    <citation type="submission" date="2024-08" db="EMBL/GenBank/DDBJ databases">
        <title>Whole-genome sequencing of halo(alkali)philic microorganisms from hypersaline lakes.</title>
        <authorList>
            <person name="Sorokin D.Y."/>
            <person name="Merkel A.Y."/>
            <person name="Messina E."/>
            <person name="Yakimov M."/>
        </authorList>
    </citation>
    <scope>NUCLEOTIDE SEQUENCE [LARGE SCALE GENOMIC DNA]</scope>
    <source>
        <strain evidence="2 3">Cl-TMA</strain>
    </source>
</reference>
<dbReference type="PROSITE" id="PS00141">
    <property type="entry name" value="ASP_PROTEASE"/>
    <property type="match status" value="1"/>
</dbReference>
<dbReference type="SUPFAM" id="SSF50630">
    <property type="entry name" value="Acid proteases"/>
    <property type="match status" value="1"/>
</dbReference>
<dbReference type="InterPro" id="IPR001969">
    <property type="entry name" value="Aspartic_peptidase_AS"/>
</dbReference>
<gene>
    <name evidence="2" type="ORF">ACERLL_05180</name>
</gene>
<sequence>MTTSRVARLVMLLVLAAPLAALAEDTQIPMRQKKTATFYVPVQLGSSFSGEFLVDTGSSHMAIRESTLRDLQEQGHARFVKNLAGRMADGSRKVVPVYRIDQVRIGKNCLIEGVEAAVFPDSARPILGLSALRQAAPVRFSMNPPTLQLSRCGGRTAATGGSGAVAQAESRE</sequence>
<dbReference type="Proteomes" id="UP001575181">
    <property type="component" value="Unassembled WGS sequence"/>
</dbReference>
<dbReference type="InterPro" id="IPR034122">
    <property type="entry name" value="Retropepsin-like_bacterial"/>
</dbReference>
<keyword evidence="2" id="KW-0378">Hydrolase</keyword>
<feature type="chain" id="PRO_5046200867" evidence="1">
    <location>
        <begin position="24"/>
        <end position="172"/>
    </location>
</feature>
<comment type="caution">
    <text evidence="2">The sequence shown here is derived from an EMBL/GenBank/DDBJ whole genome shotgun (WGS) entry which is preliminary data.</text>
</comment>
<keyword evidence="3" id="KW-1185">Reference proteome</keyword>
<keyword evidence="1" id="KW-0732">Signal</keyword>
<dbReference type="EMBL" id="JBGUAW010000003">
    <property type="protein sequence ID" value="MFA9460214.1"/>
    <property type="molecule type" value="Genomic_DNA"/>
</dbReference>
<dbReference type="CDD" id="cd05483">
    <property type="entry name" value="retropepsin_like_bacteria"/>
    <property type="match status" value="1"/>
</dbReference>
<dbReference type="Gene3D" id="2.40.70.10">
    <property type="entry name" value="Acid Proteases"/>
    <property type="match status" value="1"/>
</dbReference>